<protein>
    <submittedName>
        <fullName evidence="3">Uncharacterized protein</fullName>
    </submittedName>
</protein>
<evidence type="ECO:0000256" key="1">
    <source>
        <dbReference type="SAM" id="MobiDB-lite"/>
    </source>
</evidence>
<keyword evidence="4" id="KW-1185">Reference proteome</keyword>
<dbReference type="Proteomes" id="UP000663877">
    <property type="component" value="Unassembled WGS sequence"/>
</dbReference>
<gene>
    <name evidence="3" type="ORF">BJG266_LOCUS29019</name>
    <name evidence="2" type="ORF">QVE165_LOCUS6419</name>
</gene>
<reference evidence="3" key="1">
    <citation type="submission" date="2021-02" db="EMBL/GenBank/DDBJ databases">
        <authorList>
            <person name="Nowell W R."/>
        </authorList>
    </citation>
    <scope>NUCLEOTIDE SEQUENCE</scope>
</reference>
<feature type="region of interest" description="Disordered" evidence="1">
    <location>
        <begin position="213"/>
        <end position="252"/>
    </location>
</feature>
<accession>A0A814ZAZ2</accession>
<dbReference type="Proteomes" id="UP000663832">
    <property type="component" value="Unassembled WGS sequence"/>
</dbReference>
<evidence type="ECO:0000313" key="5">
    <source>
        <dbReference type="Proteomes" id="UP000663877"/>
    </source>
</evidence>
<name>A0A814ZAZ2_9BILA</name>
<evidence type="ECO:0000313" key="3">
    <source>
        <dbReference type="EMBL" id="CAF1240410.1"/>
    </source>
</evidence>
<dbReference type="EMBL" id="CAJNOI010000318">
    <property type="protein sequence ID" value="CAF1240410.1"/>
    <property type="molecule type" value="Genomic_DNA"/>
</dbReference>
<evidence type="ECO:0000313" key="4">
    <source>
        <dbReference type="Proteomes" id="UP000663832"/>
    </source>
</evidence>
<sequence>MPLVNTDNDDDDTYSLSSITNSDEDFEEAHSYDHRLCSRYASCNKKKHEHSSDDSTKLTKHSKNSKFVVGSIRPIANQPGRRQKYDGCKWRRICDNFNCSVYLSGVRYIEKGLCRKHCLFSTENNVSAEADNSIIEDTTRTILDKRYTKKTPARHKTKRNKSPKRGDLMIDTDGKGLKYDGHSWRYTCTNNNCKSYLVRNGFCQRHYLEMKKKQSENSSTSNNNQQEISSTSNNNRQENSTMKSKSIRTKPSVVLKPKKGDIQLIRQLWNGTKWYSLCHHPTQNCTKRSTGKHHRYLCEQHYKESQEKQKNPNLIDDNDIIIESTAKRKKRYFHGISTTCTKVFSDFRETFRVDRASDSKLFVIHEESFRSDNSIDEPNSPILQRSKSSIDQVKHTEQCIQTEVTYPLDSTDLRQGCFLIDDDDDDDDDRNQSESSPAVVCIKKEDDIRTNKRNVSINLNPISIDCKLEIPKLEI</sequence>
<dbReference type="EMBL" id="CAJNOM010000026">
    <property type="protein sequence ID" value="CAF0843043.1"/>
    <property type="molecule type" value="Genomic_DNA"/>
</dbReference>
<dbReference type="OrthoDB" id="10021866at2759"/>
<feature type="compositionally biased region" description="Low complexity" evidence="1">
    <location>
        <begin position="216"/>
        <end position="235"/>
    </location>
</feature>
<comment type="caution">
    <text evidence="3">The sequence shown here is derived from an EMBL/GenBank/DDBJ whole genome shotgun (WGS) entry which is preliminary data.</text>
</comment>
<evidence type="ECO:0000313" key="2">
    <source>
        <dbReference type="EMBL" id="CAF0843043.1"/>
    </source>
</evidence>
<proteinExistence type="predicted"/>
<organism evidence="3 5">
    <name type="scientific">Adineta steineri</name>
    <dbReference type="NCBI Taxonomy" id="433720"/>
    <lineage>
        <taxon>Eukaryota</taxon>
        <taxon>Metazoa</taxon>
        <taxon>Spiralia</taxon>
        <taxon>Gnathifera</taxon>
        <taxon>Rotifera</taxon>
        <taxon>Eurotatoria</taxon>
        <taxon>Bdelloidea</taxon>
        <taxon>Adinetida</taxon>
        <taxon>Adinetidae</taxon>
        <taxon>Adineta</taxon>
    </lineage>
</organism>
<dbReference type="AlphaFoldDB" id="A0A814ZAZ2"/>
<feature type="region of interest" description="Disordered" evidence="1">
    <location>
        <begin position="150"/>
        <end position="172"/>
    </location>
</feature>
<feature type="compositionally biased region" description="Basic residues" evidence="1">
    <location>
        <begin position="150"/>
        <end position="163"/>
    </location>
</feature>